<dbReference type="InterPro" id="IPR001078">
    <property type="entry name" value="2-oxoacid_DH_actylTfrase"/>
</dbReference>
<dbReference type="PROSITE" id="PS00189">
    <property type="entry name" value="LIPOYL"/>
    <property type="match status" value="1"/>
</dbReference>
<dbReference type="InterPro" id="IPR036625">
    <property type="entry name" value="E3-bd_dom_sf"/>
</dbReference>
<comment type="caution">
    <text evidence="10">The sequence shown here is derived from an EMBL/GenBank/DDBJ whole genome shotgun (WGS) entry which is preliminary data.</text>
</comment>
<dbReference type="SUPFAM" id="SSF51230">
    <property type="entry name" value="Single hybrid motif"/>
    <property type="match status" value="1"/>
</dbReference>
<dbReference type="SUPFAM" id="SSF47005">
    <property type="entry name" value="Peripheral subunit-binding domain of 2-oxo acid dehydrogenase complex"/>
    <property type="match status" value="1"/>
</dbReference>
<dbReference type="InterPro" id="IPR003016">
    <property type="entry name" value="2-oxoA_DH_lipoyl-BS"/>
</dbReference>
<dbReference type="GO" id="GO:0005737">
    <property type="term" value="C:cytoplasm"/>
    <property type="evidence" value="ECO:0007669"/>
    <property type="project" value="TreeGrafter"/>
</dbReference>
<evidence type="ECO:0000256" key="7">
    <source>
        <dbReference type="SAM" id="MobiDB-lite"/>
    </source>
</evidence>
<evidence type="ECO:0000313" key="10">
    <source>
        <dbReference type="EMBL" id="MBB5432018.1"/>
    </source>
</evidence>
<feature type="compositionally biased region" description="Low complexity" evidence="7">
    <location>
        <begin position="85"/>
        <end position="96"/>
    </location>
</feature>
<evidence type="ECO:0000313" key="11">
    <source>
        <dbReference type="Proteomes" id="UP000572635"/>
    </source>
</evidence>
<keyword evidence="11" id="KW-1185">Reference proteome</keyword>
<evidence type="ECO:0000256" key="4">
    <source>
        <dbReference type="ARBA" id="ARBA00022823"/>
    </source>
</evidence>
<dbReference type="GO" id="GO:0016407">
    <property type="term" value="F:acetyltransferase activity"/>
    <property type="evidence" value="ECO:0007669"/>
    <property type="project" value="TreeGrafter"/>
</dbReference>
<dbReference type="CDD" id="cd06849">
    <property type="entry name" value="lipoyl_domain"/>
    <property type="match status" value="1"/>
</dbReference>
<comment type="similarity">
    <text evidence="2 6">Belongs to the 2-oxoacid dehydrogenase family.</text>
</comment>
<dbReference type="AlphaFoldDB" id="A0A7W8QLL7"/>
<keyword evidence="5 6" id="KW-0012">Acyltransferase</keyword>
<name>A0A7W8QLL7_9ACTN</name>
<reference evidence="10 11" key="1">
    <citation type="submission" date="2020-08" db="EMBL/GenBank/DDBJ databases">
        <title>Sequencing the genomes of 1000 actinobacteria strains.</title>
        <authorList>
            <person name="Klenk H.-P."/>
        </authorList>
    </citation>
    <scope>NUCLEOTIDE SEQUENCE [LARGE SCALE GENOMIC DNA]</scope>
    <source>
        <strain evidence="10 11">DSM 44551</strain>
    </source>
</reference>
<dbReference type="EC" id="2.3.1.-" evidence="6"/>
<keyword evidence="3 6" id="KW-0808">Transferase</keyword>
<sequence length="473" mass="47849">MSGAPRVFELPDLGEGLTDAEVVSWLVQVGDRVAVDQPVAEVETAKAAVEVPCPFAGTVAALHAEAGAVVAVGAPLISITEEEPASGASSPGHSPGPALPEVVVPEARTPDSGPGGNGAARAPEGSGAVLVGYGTGAAAPRRPGGRRRRPAPGAAPSRGAPGGGAGTTESPAPAPSSGGPVPVVSPLVRRLARENGVDLRALAGSGGNGLVLRRDVEAAIAAARSPSGSAAAGPAPAVSAAAPGEERVPLRGARAAMAERLSRSRREIPEATVWVDADATGLVELRRRLNAAAPDRPVSLLGLLARFCVLGLSRFPELNSAVDTEHAELVRFSHVNLGFAAQTPRGLVVPVVRDAHRMSARELSAAITETSEAARSGPLPPERLSGGTFTVNNYGVFGVDGSAAIINHPEAAILGMGRIVQRPWVVGGELAARPVTELTLAFDHRVCDGATAGGFLRFVADCVEDPALLLGDL</sequence>
<dbReference type="Proteomes" id="UP000572635">
    <property type="component" value="Unassembled WGS sequence"/>
</dbReference>
<dbReference type="InterPro" id="IPR050743">
    <property type="entry name" value="2-oxoacid_DH_E2_comp"/>
</dbReference>
<dbReference type="PROSITE" id="PS51826">
    <property type="entry name" value="PSBD"/>
    <property type="match status" value="1"/>
</dbReference>
<gene>
    <name evidence="10" type="ORF">HDA36_002102</name>
</gene>
<dbReference type="GO" id="GO:0031405">
    <property type="term" value="F:lipoic acid binding"/>
    <property type="evidence" value="ECO:0007669"/>
    <property type="project" value="TreeGrafter"/>
</dbReference>
<dbReference type="PANTHER" id="PTHR43178">
    <property type="entry name" value="DIHYDROLIPOAMIDE ACETYLTRANSFERASE COMPONENT OF PYRUVATE DEHYDROGENASE COMPLEX"/>
    <property type="match status" value="1"/>
</dbReference>
<protein>
    <recommendedName>
        <fullName evidence="6">Dihydrolipoamide acetyltransferase component of pyruvate dehydrogenase complex</fullName>
        <ecNumber evidence="6">2.3.1.-</ecNumber>
    </recommendedName>
</protein>
<dbReference type="Gene3D" id="3.30.559.10">
    <property type="entry name" value="Chloramphenicol acetyltransferase-like domain"/>
    <property type="match status" value="1"/>
</dbReference>
<evidence type="ECO:0000259" key="8">
    <source>
        <dbReference type="PROSITE" id="PS50968"/>
    </source>
</evidence>
<evidence type="ECO:0000256" key="3">
    <source>
        <dbReference type="ARBA" id="ARBA00022679"/>
    </source>
</evidence>
<evidence type="ECO:0000259" key="9">
    <source>
        <dbReference type="PROSITE" id="PS51826"/>
    </source>
</evidence>
<keyword evidence="4 6" id="KW-0450">Lipoyl</keyword>
<organism evidence="10 11">
    <name type="scientific">Nocardiopsis composta</name>
    <dbReference type="NCBI Taxonomy" id="157465"/>
    <lineage>
        <taxon>Bacteria</taxon>
        <taxon>Bacillati</taxon>
        <taxon>Actinomycetota</taxon>
        <taxon>Actinomycetes</taxon>
        <taxon>Streptosporangiales</taxon>
        <taxon>Nocardiopsidaceae</taxon>
        <taxon>Nocardiopsis</taxon>
    </lineage>
</organism>
<accession>A0A7W8QLL7</accession>
<evidence type="ECO:0000256" key="5">
    <source>
        <dbReference type="ARBA" id="ARBA00023315"/>
    </source>
</evidence>
<comment type="cofactor">
    <cofactor evidence="1 6">
        <name>(R)-lipoate</name>
        <dbReference type="ChEBI" id="CHEBI:83088"/>
    </cofactor>
</comment>
<feature type="region of interest" description="Disordered" evidence="7">
    <location>
        <begin position="82"/>
        <end position="182"/>
    </location>
</feature>
<dbReference type="FunFam" id="3.30.559.10:FF:000007">
    <property type="entry name" value="Dihydrolipoamide acetyltransferase component of pyruvate dehydrogenase complex"/>
    <property type="match status" value="1"/>
</dbReference>
<dbReference type="EMBL" id="JACHDB010000001">
    <property type="protein sequence ID" value="MBB5432018.1"/>
    <property type="molecule type" value="Genomic_DNA"/>
</dbReference>
<evidence type="ECO:0000256" key="6">
    <source>
        <dbReference type="RuleBase" id="RU003423"/>
    </source>
</evidence>
<dbReference type="Pfam" id="PF00198">
    <property type="entry name" value="2-oxoacid_dh"/>
    <property type="match status" value="1"/>
</dbReference>
<dbReference type="Gene3D" id="2.40.50.100">
    <property type="match status" value="1"/>
</dbReference>
<dbReference type="PANTHER" id="PTHR43178:SF5">
    <property type="entry name" value="LIPOAMIDE ACYLTRANSFERASE COMPONENT OF BRANCHED-CHAIN ALPHA-KETO ACID DEHYDROGENASE COMPLEX, MITOCHONDRIAL"/>
    <property type="match status" value="1"/>
</dbReference>
<dbReference type="Gene3D" id="4.10.320.10">
    <property type="entry name" value="E3-binding domain"/>
    <property type="match status" value="1"/>
</dbReference>
<proteinExistence type="inferred from homology"/>
<dbReference type="InterPro" id="IPR023213">
    <property type="entry name" value="CAT-like_dom_sf"/>
</dbReference>
<evidence type="ECO:0000256" key="1">
    <source>
        <dbReference type="ARBA" id="ARBA00001938"/>
    </source>
</evidence>
<feature type="domain" description="Lipoyl-binding" evidence="8">
    <location>
        <begin position="5"/>
        <end position="80"/>
    </location>
</feature>
<dbReference type="PROSITE" id="PS50968">
    <property type="entry name" value="BIOTINYL_LIPOYL"/>
    <property type="match status" value="1"/>
</dbReference>
<dbReference type="SUPFAM" id="SSF52777">
    <property type="entry name" value="CoA-dependent acyltransferases"/>
    <property type="match status" value="1"/>
</dbReference>
<dbReference type="Pfam" id="PF00364">
    <property type="entry name" value="Biotin_lipoyl"/>
    <property type="match status" value="1"/>
</dbReference>
<dbReference type="Pfam" id="PF02817">
    <property type="entry name" value="E3_binding"/>
    <property type="match status" value="1"/>
</dbReference>
<dbReference type="InterPro" id="IPR000089">
    <property type="entry name" value="Biotin_lipoyl"/>
</dbReference>
<feature type="compositionally biased region" description="Low complexity" evidence="7">
    <location>
        <begin position="167"/>
        <end position="182"/>
    </location>
</feature>
<dbReference type="RefSeq" id="WP_184391640.1">
    <property type="nucleotide sequence ID" value="NZ_JACHDB010000001.1"/>
</dbReference>
<feature type="domain" description="Peripheral subunit-binding (PSBD)" evidence="9">
    <location>
        <begin position="183"/>
        <end position="220"/>
    </location>
</feature>
<evidence type="ECO:0000256" key="2">
    <source>
        <dbReference type="ARBA" id="ARBA00007317"/>
    </source>
</evidence>
<keyword evidence="10" id="KW-0670">Pyruvate</keyword>
<dbReference type="InterPro" id="IPR004167">
    <property type="entry name" value="PSBD"/>
</dbReference>
<dbReference type="InterPro" id="IPR011053">
    <property type="entry name" value="Single_hybrid_motif"/>
</dbReference>